<organism evidence="2 3">
    <name type="scientific">Arabis alpina</name>
    <name type="common">Alpine rock-cress</name>
    <dbReference type="NCBI Taxonomy" id="50452"/>
    <lineage>
        <taxon>Eukaryota</taxon>
        <taxon>Viridiplantae</taxon>
        <taxon>Streptophyta</taxon>
        <taxon>Embryophyta</taxon>
        <taxon>Tracheophyta</taxon>
        <taxon>Spermatophyta</taxon>
        <taxon>Magnoliopsida</taxon>
        <taxon>eudicotyledons</taxon>
        <taxon>Gunneridae</taxon>
        <taxon>Pentapetalae</taxon>
        <taxon>rosids</taxon>
        <taxon>malvids</taxon>
        <taxon>Brassicales</taxon>
        <taxon>Brassicaceae</taxon>
        <taxon>Arabideae</taxon>
        <taxon>Arabis</taxon>
    </lineage>
</organism>
<feature type="compositionally biased region" description="Polar residues" evidence="1">
    <location>
        <begin position="14"/>
        <end position="25"/>
    </location>
</feature>
<dbReference type="AlphaFoldDB" id="A0A087G2L9"/>
<protein>
    <submittedName>
        <fullName evidence="2">Uncharacterized protein</fullName>
    </submittedName>
</protein>
<keyword evidence="3" id="KW-1185">Reference proteome</keyword>
<dbReference type="Gramene" id="KFK24121">
    <property type="protein sequence ID" value="KFK24121"/>
    <property type="gene ID" value="AALP_AAs60715U000600"/>
</dbReference>
<proteinExistence type="predicted"/>
<gene>
    <name evidence="2" type="ORF">AALP_AAs60715U000600</name>
</gene>
<reference evidence="3" key="1">
    <citation type="journal article" date="2015" name="Nat. Plants">
        <title>Genome expansion of Arabis alpina linked with retrotransposition and reduced symmetric DNA methylation.</title>
        <authorList>
            <person name="Willing E.M."/>
            <person name="Rawat V."/>
            <person name="Mandakova T."/>
            <person name="Maumus F."/>
            <person name="James G.V."/>
            <person name="Nordstroem K.J."/>
            <person name="Becker C."/>
            <person name="Warthmann N."/>
            <person name="Chica C."/>
            <person name="Szarzynska B."/>
            <person name="Zytnicki M."/>
            <person name="Albani M.C."/>
            <person name="Kiefer C."/>
            <person name="Bergonzi S."/>
            <person name="Castaings L."/>
            <person name="Mateos J.L."/>
            <person name="Berns M.C."/>
            <person name="Bujdoso N."/>
            <person name="Piofczyk T."/>
            <person name="de Lorenzo L."/>
            <person name="Barrero-Sicilia C."/>
            <person name="Mateos I."/>
            <person name="Piednoel M."/>
            <person name="Hagmann J."/>
            <person name="Chen-Min-Tao R."/>
            <person name="Iglesias-Fernandez R."/>
            <person name="Schuster S.C."/>
            <person name="Alonso-Blanco C."/>
            <person name="Roudier F."/>
            <person name="Carbonero P."/>
            <person name="Paz-Ares J."/>
            <person name="Davis S.J."/>
            <person name="Pecinka A."/>
            <person name="Quesneville H."/>
            <person name="Colot V."/>
            <person name="Lysak M.A."/>
            <person name="Weigel D."/>
            <person name="Coupland G."/>
            <person name="Schneeberger K."/>
        </authorList>
    </citation>
    <scope>NUCLEOTIDE SEQUENCE [LARGE SCALE GENOMIC DNA]</scope>
    <source>
        <strain evidence="3">cv. Pajares</strain>
    </source>
</reference>
<evidence type="ECO:0000313" key="3">
    <source>
        <dbReference type="Proteomes" id="UP000029120"/>
    </source>
</evidence>
<evidence type="ECO:0000313" key="2">
    <source>
        <dbReference type="EMBL" id="KFK24121.1"/>
    </source>
</evidence>
<feature type="region of interest" description="Disordered" evidence="1">
    <location>
        <begin position="1"/>
        <end position="57"/>
    </location>
</feature>
<dbReference type="Proteomes" id="UP000029120">
    <property type="component" value="Unassembled WGS sequence"/>
</dbReference>
<name>A0A087G2L9_ARAAL</name>
<dbReference type="EMBL" id="KL972015">
    <property type="protein sequence ID" value="KFK24121.1"/>
    <property type="molecule type" value="Genomic_DNA"/>
</dbReference>
<evidence type="ECO:0000256" key="1">
    <source>
        <dbReference type="SAM" id="MobiDB-lite"/>
    </source>
</evidence>
<sequence>MVTWWLNDKRNESTKAGNSTQLQRSSNDDDLEAQPQAKLSITKLEAPEADDLNHRGTKLIVNEADDSEGFVDMERSRYDVSSARREADWRARWQNADTKNDDDSVSISGDGEIPTNDSATVTASCLDDGDLSGRRRAVWTTAS</sequence>
<accession>A0A087G2L9</accession>
<feature type="region of interest" description="Disordered" evidence="1">
    <location>
        <begin position="94"/>
        <end position="127"/>
    </location>
</feature>